<name>A0A8J3Z967_9ACTN</name>
<dbReference type="EMBL" id="BOPG01000032">
    <property type="protein sequence ID" value="GIJ57486.1"/>
    <property type="molecule type" value="Genomic_DNA"/>
</dbReference>
<dbReference type="InterPro" id="IPR036220">
    <property type="entry name" value="UDP-Glc/GDP-Man_DH_C_sf"/>
</dbReference>
<feature type="domain" description="UDP-glucose/GDP-mannose dehydrogenase C-terminal" evidence="5">
    <location>
        <begin position="309"/>
        <end position="393"/>
    </location>
</feature>
<dbReference type="GO" id="GO:0016616">
    <property type="term" value="F:oxidoreductase activity, acting on the CH-OH group of donors, NAD or NADP as acceptor"/>
    <property type="evidence" value="ECO:0007669"/>
    <property type="project" value="InterPro"/>
</dbReference>
<organism evidence="6 7">
    <name type="scientific">Virgisporangium aurantiacum</name>
    <dbReference type="NCBI Taxonomy" id="175570"/>
    <lineage>
        <taxon>Bacteria</taxon>
        <taxon>Bacillati</taxon>
        <taxon>Actinomycetota</taxon>
        <taxon>Actinomycetes</taxon>
        <taxon>Micromonosporales</taxon>
        <taxon>Micromonosporaceae</taxon>
        <taxon>Virgisporangium</taxon>
    </lineage>
</organism>
<keyword evidence="7" id="KW-1185">Reference proteome</keyword>
<dbReference type="RefSeq" id="WP_203996873.1">
    <property type="nucleotide sequence ID" value="NZ_BOPG01000032.1"/>
</dbReference>
<dbReference type="InterPro" id="IPR001732">
    <property type="entry name" value="UDP-Glc/GDP-Man_DH_N"/>
</dbReference>
<dbReference type="SUPFAM" id="SSF52413">
    <property type="entry name" value="UDP-glucose/GDP-mannose dehydrogenase C-terminal domain"/>
    <property type="match status" value="1"/>
</dbReference>
<dbReference type="PANTHER" id="PTHR43491">
    <property type="entry name" value="UDP-N-ACETYL-D-MANNOSAMINE DEHYDROGENASE"/>
    <property type="match status" value="1"/>
</dbReference>
<reference evidence="6" key="1">
    <citation type="submission" date="2021-01" db="EMBL/GenBank/DDBJ databases">
        <title>Whole genome shotgun sequence of Virgisporangium aurantiacum NBRC 16421.</title>
        <authorList>
            <person name="Komaki H."/>
            <person name="Tamura T."/>
        </authorList>
    </citation>
    <scope>NUCLEOTIDE SEQUENCE</scope>
    <source>
        <strain evidence="6">NBRC 16421</strain>
    </source>
</reference>
<dbReference type="Proteomes" id="UP000612585">
    <property type="component" value="Unassembled WGS sequence"/>
</dbReference>
<dbReference type="SUPFAM" id="SSF51735">
    <property type="entry name" value="NAD(P)-binding Rossmann-fold domains"/>
    <property type="match status" value="1"/>
</dbReference>
<dbReference type="PIRSF" id="PIRSF000124">
    <property type="entry name" value="UDPglc_GDPman_dh"/>
    <property type="match status" value="1"/>
</dbReference>
<dbReference type="GO" id="GO:0051287">
    <property type="term" value="F:NAD binding"/>
    <property type="evidence" value="ECO:0007669"/>
    <property type="project" value="InterPro"/>
</dbReference>
<comment type="similarity">
    <text evidence="1 4">Belongs to the UDP-glucose/GDP-mannose dehydrogenase family.</text>
</comment>
<dbReference type="AlphaFoldDB" id="A0A8J3Z967"/>
<keyword evidence="3" id="KW-0520">NAD</keyword>
<evidence type="ECO:0000256" key="3">
    <source>
        <dbReference type="ARBA" id="ARBA00023027"/>
    </source>
</evidence>
<dbReference type="InterPro" id="IPR008927">
    <property type="entry name" value="6-PGluconate_DH-like_C_sf"/>
</dbReference>
<evidence type="ECO:0000313" key="7">
    <source>
        <dbReference type="Proteomes" id="UP000612585"/>
    </source>
</evidence>
<accession>A0A8J3Z967</accession>
<dbReference type="Pfam" id="PF03720">
    <property type="entry name" value="UDPG_MGDP_dh_C"/>
    <property type="match status" value="1"/>
</dbReference>
<evidence type="ECO:0000256" key="1">
    <source>
        <dbReference type="ARBA" id="ARBA00006601"/>
    </source>
</evidence>
<dbReference type="Pfam" id="PF00984">
    <property type="entry name" value="UDPG_MGDP_dh"/>
    <property type="match status" value="1"/>
</dbReference>
<protein>
    <submittedName>
        <fullName evidence="6">UDP-N-acetyl-D-glucosamine dehydrogenase</fullName>
    </submittedName>
</protein>
<dbReference type="InterPro" id="IPR014026">
    <property type="entry name" value="UDP-Glc/GDP-Man_DH_dimer"/>
</dbReference>
<evidence type="ECO:0000313" key="6">
    <source>
        <dbReference type="EMBL" id="GIJ57486.1"/>
    </source>
</evidence>
<dbReference type="GO" id="GO:0000271">
    <property type="term" value="P:polysaccharide biosynthetic process"/>
    <property type="evidence" value="ECO:0007669"/>
    <property type="project" value="InterPro"/>
</dbReference>
<dbReference type="GO" id="GO:0016628">
    <property type="term" value="F:oxidoreductase activity, acting on the CH-CH group of donors, NAD or NADP as acceptor"/>
    <property type="evidence" value="ECO:0007669"/>
    <property type="project" value="InterPro"/>
</dbReference>
<proteinExistence type="inferred from homology"/>
<dbReference type="Pfam" id="PF03721">
    <property type="entry name" value="UDPG_MGDP_dh_N"/>
    <property type="match status" value="1"/>
</dbReference>
<dbReference type="InterPro" id="IPR036291">
    <property type="entry name" value="NAD(P)-bd_dom_sf"/>
</dbReference>
<dbReference type="InterPro" id="IPR028359">
    <property type="entry name" value="UDP_ManNAc/GlcNAc_DH"/>
</dbReference>
<dbReference type="NCBIfam" id="TIGR03026">
    <property type="entry name" value="NDP-sugDHase"/>
    <property type="match status" value="1"/>
</dbReference>
<dbReference type="SMART" id="SM00984">
    <property type="entry name" value="UDPG_MGDP_dh_C"/>
    <property type="match status" value="1"/>
</dbReference>
<gene>
    <name evidence="6" type="ORF">Vau01_050020</name>
</gene>
<dbReference type="InterPro" id="IPR014027">
    <property type="entry name" value="UDP-Glc/GDP-Man_DH_C"/>
</dbReference>
<dbReference type="InterPro" id="IPR017476">
    <property type="entry name" value="UDP-Glc/GDP-Man"/>
</dbReference>
<comment type="caution">
    <text evidence="6">The sequence shown here is derived from an EMBL/GenBank/DDBJ whole genome shotgun (WGS) entry which is preliminary data.</text>
</comment>
<dbReference type="PANTHER" id="PTHR43491:SF2">
    <property type="entry name" value="UDP-N-ACETYL-D-MANNOSAMINE DEHYDROGENASE"/>
    <property type="match status" value="1"/>
</dbReference>
<dbReference type="Gene3D" id="3.40.50.720">
    <property type="entry name" value="NAD(P)-binding Rossmann-like Domain"/>
    <property type="match status" value="2"/>
</dbReference>
<dbReference type="PIRSF" id="PIRSF500136">
    <property type="entry name" value="UDP_ManNAc_DH"/>
    <property type="match status" value="1"/>
</dbReference>
<evidence type="ECO:0000256" key="2">
    <source>
        <dbReference type="ARBA" id="ARBA00023002"/>
    </source>
</evidence>
<keyword evidence="2" id="KW-0560">Oxidoreductase</keyword>
<evidence type="ECO:0000259" key="5">
    <source>
        <dbReference type="SMART" id="SM00984"/>
    </source>
</evidence>
<dbReference type="SUPFAM" id="SSF48179">
    <property type="entry name" value="6-phosphogluconate dehydrogenase C-terminal domain-like"/>
    <property type="match status" value="1"/>
</dbReference>
<evidence type="ECO:0000256" key="4">
    <source>
        <dbReference type="PIRNR" id="PIRNR000124"/>
    </source>
</evidence>
<sequence>MGQFQRAAVIVGGCGRVGLPLGVALASRGQTVTLYDINAAAVDVVNSGRLPFTEDGAAEHLAEAVRAGTLVATTDPASVAAAEVIVVVVGTPVDEHLNPDLGAVPRALERCIDHLRDGQLVVLRSTVHPGVTTLTERLLTRHGFDIDVAFCPERIAEGHAMTELFELPQLVSARGERAMRRASEFFSVLTDKIVPLQPEEAELAKLFTNTWRYIKFATANQFWMMANDAGLDFERIRHAIRFEYPRAADIPGPGFAAGPCLLKDTMQLAAFNNNNFVLGHTAMLINEGLPLYVVSRLEQSFDLGKLTVGILGMAFKGGSDDPRESLAFKLRKILMLKANETVCTDPYIDDPRFLPLPEVLERADLLVIAAPHPEYRDLTTDKPVADMWGIAGQGMRL</sequence>